<evidence type="ECO:0000313" key="6">
    <source>
        <dbReference type="Proteomes" id="UP000266260"/>
    </source>
</evidence>
<keyword evidence="5" id="KW-0378">Hydrolase</keyword>
<evidence type="ECO:0000256" key="1">
    <source>
        <dbReference type="ARBA" id="ARBA00001526"/>
    </source>
</evidence>
<dbReference type="PANTHER" id="PTHR35333">
    <property type="entry name" value="BETA-LACTAMASE"/>
    <property type="match status" value="1"/>
</dbReference>
<dbReference type="InterPro" id="IPR000871">
    <property type="entry name" value="Beta-lactam_class-A"/>
</dbReference>
<dbReference type="InterPro" id="IPR012338">
    <property type="entry name" value="Beta-lactam/transpept-like"/>
</dbReference>
<comment type="caution">
    <text evidence="5">The sequence shown here is derived from an EMBL/GenBank/DDBJ whole genome shotgun (WGS) entry which is preliminary data.</text>
</comment>
<dbReference type="AlphaFoldDB" id="A0A398DEV0"/>
<dbReference type="EMBL" id="QXIT01000013">
    <property type="protein sequence ID" value="RIE10818.1"/>
    <property type="molecule type" value="Genomic_DNA"/>
</dbReference>
<accession>A0A398DEV0</accession>
<feature type="domain" description="Beta-lactamase class A catalytic" evidence="4">
    <location>
        <begin position="22"/>
        <end position="249"/>
    </location>
</feature>
<dbReference type="PANTHER" id="PTHR35333:SF3">
    <property type="entry name" value="BETA-LACTAMASE-TYPE TRANSPEPTIDASE FOLD CONTAINING PROTEIN"/>
    <property type="match status" value="1"/>
</dbReference>
<evidence type="ECO:0000256" key="3">
    <source>
        <dbReference type="ARBA" id="ARBA00012865"/>
    </source>
</evidence>
<keyword evidence="6" id="KW-1185">Reference proteome</keyword>
<comment type="catalytic activity">
    <reaction evidence="1">
        <text>a beta-lactam + H2O = a substituted beta-amino acid</text>
        <dbReference type="Rhea" id="RHEA:20401"/>
        <dbReference type="ChEBI" id="CHEBI:15377"/>
        <dbReference type="ChEBI" id="CHEBI:35627"/>
        <dbReference type="ChEBI" id="CHEBI:140347"/>
        <dbReference type="EC" id="3.5.2.6"/>
    </reaction>
</comment>
<protein>
    <recommendedName>
        <fullName evidence="3">beta-lactamase</fullName>
        <ecNumber evidence="3">3.5.2.6</ecNumber>
    </recommendedName>
</protein>
<dbReference type="Gene3D" id="3.40.710.10">
    <property type="entry name" value="DD-peptidase/beta-lactamase superfamily"/>
    <property type="match status" value="1"/>
</dbReference>
<evidence type="ECO:0000256" key="2">
    <source>
        <dbReference type="ARBA" id="ARBA00009009"/>
    </source>
</evidence>
<gene>
    <name evidence="5" type="ORF">SMC6_00590</name>
</gene>
<name>A0A398DEV0_9BACT</name>
<reference evidence="5 6" key="1">
    <citation type="submission" date="2018-09" db="EMBL/GenBank/DDBJ databases">
        <title>Discovery and Ecogenomic Context for Candidatus Cryosericales, a Global Caldiserica Order Active in Thawing Permafrost.</title>
        <authorList>
            <person name="Martinez M.A."/>
            <person name="Woodcroft B.J."/>
            <person name="Ignacio Espinoza J.C."/>
            <person name="Zayed A."/>
            <person name="Singleton C.M."/>
            <person name="Boyd J."/>
            <person name="Li Y.-F."/>
            <person name="Purvine S."/>
            <person name="Maughan H."/>
            <person name="Hodgkins S.B."/>
            <person name="Anderson D."/>
            <person name="Sederholm M."/>
            <person name="Temperton B."/>
            <person name="Saleska S.R."/>
            <person name="Tyson G.W."/>
            <person name="Rich V.I."/>
        </authorList>
    </citation>
    <scope>NUCLEOTIDE SEQUENCE [LARGE SCALE GENOMIC DNA]</scope>
    <source>
        <strain evidence="5 6">SMC6</strain>
    </source>
</reference>
<dbReference type="GO" id="GO:0030655">
    <property type="term" value="P:beta-lactam antibiotic catabolic process"/>
    <property type="evidence" value="ECO:0007669"/>
    <property type="project" value="InterPro"/>
</dbReference>
<proteinExistence type="inferred from homology"/>
<organism evidence="5 6">
    <name type="scientific">Candidatus Cryosericum odellii</name>
    <dbReference type="NCBI Taxonomy" id="2290917"/>
    <lineage>
        <taxon>Bacteria</taxon>
        <taxon>Pseudomonadati</taxon>
        <taxon>Caldisericota/Cryosericota group</taxon>
        <taxon>Candidatus Cryosericota</taxon>
        <taxon>Candidatus Cryosericia</taxon>
        <taxon>Candidatus Cryosericales</taxon>
        <taxon>Candidatus Cryosericaceae</taxon>
        <taxon>Candidatus Cryosericum</taxon>
    </lineage>
</organism>
<sequence>MDKKRLNTLRRILEYSQRVDVGIGFKDLKDGTEIFYNGEKEFPLASVFKIPVLMTLYKQQELGILSIDDYYTIEEKDITRDTEKEEGSGVIKELKPGVKMTLRDIAILMMIISDNNATDIIIKLVGKENIKKTLEAIGVTNTIASVTTKDLVFSKKPLNVKESNYSTPRDMIKILESIYKNTYLTRESCDGILDIMKKCQTGLNRIKKYLPFGVKIAHKTGSLSGPINVVNDSGIIFTRQKDYVLSVFVTQYNTEVNEVSKFNELYKNTYDAKLFEVTQDFTLKAEEIIANISKYIYDLII</sequence>
<dbReference type="EC" id="3.5.2.6" evidence="3"/>
<dbReference type="InterPro" id="IPR045155">
    <property type="entry name" value="Beta-lactam_cat"/>
</dbReference>
<dbReference type="SUPFAM" id="SSF56601">
    <property type="entry name" value="beta-lactamase/transpeptidase-like"/>
    <property type="match status" value="1"/>
</dbReference>
<evidence type="ECO:0000313" key="5">
    <source>
        <dbReference type="EMBL" id="RIE10818.1"/>
    </source>
</evidence>
<comment type="similarity">
    <text evidence="2">Belongs to the class-A beta-lactamase family.</text>
</comment>
<dbReference type="Pfam" id="PF13354">
    <property type="entry name" value="Beta-lactamase2"/>
    <property type="match status" value="1"/>
</dbReference>
<dbReference type="Proteomes" id="UP000266260">
    <property type="component" value="Unassembled WGS sequence"/>
</dbReference>
<dbReference type="GO" id="GO:0046677">
    <property type="term" value="P:response to antibiotic"/>
    <property type="evidence" value="ECO:0007669"/>
    <property type="project" value="InterPro"/>
</dbReference>
<dbReference type="RefSeq" id="WP_119175312.1">
    <property type="nucleotide sequence ID" value="NZ_QXIT01000013.1"/>
</dbReference>
<evidence type="ECO:0000259" key="4">
    <source>
        <dbReference type="Pfam" id="PF13354"/>
    </source>
</evidence>
<dbReference type="GO" id="GO:0008800">
    <property type="term" value="F:beta-lactamase activity"/>
    <property type="evidence" value="ECO:0007669"/>
    <property type="project" value="UniProtKB-EC"/>
</dbReference>